<feature type="transmembrane region" description="Helical" evidence="6">
    <location>
        <begin position="255"/>
        <end position="282"/>
    </location>
</feature>
<dbReference type="Pfam" id="PF09685">
    <property type="entry name" value="MamF_MmsF"/>
    <property type="match status" value="1"/>
</dbReference>
<organism evidence="7 8">
    <name type="scientific">Marinactinospora rubrisoli</name>
    <dbReference type="NCBI Taxonomy" id="2715399"/>
    <lineage>
        <taxon>Bacteria</taxon>
        <taxon>Bacillati</taxon>
        <taxon>Actinomycetota</taxon>
        <taxon>Actinomycetes</taxon>
        <taxon>Streptosporangiales</taxon>
        <taxon>Nocardiopsidaceae</taxon>
        <taxon>Marinactinospora</taxon>
    </lineage>
</organism>
<feature type="transmembrane region" description="Helical" evidence="6">
    <location>
        <begin position="330"/>
        <end position="355"/>
    </location>
</feature>
<dbReference type="InterPro" id="IPR019109">
    <property type="entry name" value="MamF_MmsF"/>
</dbReference>
<dbReference type="EMBL" id="JBHTBH010000008">
    <property type="protein sequence ID" value="MFC7329620.1"/>
    <property type="molecule type" value="Genomic_DNA"/>
</dbReference>
<evidence type="ECO:0000313" key="7">
    <source>
        <dbReference type="EMBL" id="MFC7329620.1"/>
    </source>
</evidence>
<feature type="compositionally biased region" description="Low complexity" evidence="5">
    <location>
        <begin position="81"/>
        <end position="91"/>
    </location>
</feature>
<feature type="region of interest" description="Disordered" evidence="5">
    <location>
        <begin position="1"/>
        <end position="251"/>
    </location>
</feature>
<keyword evidence="4 6" id="KW-0472">Membrane</keyword>
<gene>
    <name evidence="7" type="ORF">ACFQRF_17965</name>
</gene>
<name>A0ABW2KJW3_9ACTN</name>
<proteinExistence type="predicted"/>
<evidence type="ECO:0000256" key="5">
    <source>
        <dbReference type="SAM" id="MobiDB-lite"/>
    </source>
</evidence>
<feature type="compositionally biased region" description="Low complexity" evidence="5">
    <location>
        <begin position="25"/>
        <end position="42"/>
    </location>
</feature>
<evidence type="ECO:0000256" key="2">
    <source>
        <dbReference type="ARBA" id="ARBA00022692"/>
    </source>
</evidence>
<evidence type="ECO:0000256" key="4">
    <source>
        <dbReference type="ARBA" id="ARBA00023136"/>
    </source>
</evidence>
<feature type="compositionally biased region" description="Pro residues" evidence="5">
    <location>
        <begin position="1"/>
        <end position="14"/>
    </location>
</feature>
<feature type="compositionally biased region" description="Low complexity" evidence="5">
    <location>
        <begin position="238"/>
        <end position="250"/>
    </location>
</feature>
<keyword evidence="3 6" id="KW-1133">Transmembrane helix</keyword>
<evidence type="ECO:0000256" key="1">
    <source>
        <dbReference type="ARBA" id="ARBA00004141"/>
    </source>
</evidence>
<protein>
    <submittedName>
        <fullName evidence="7">DUF4870 domain-containing protein</fullName>
    </submittedName>
</protein>
<keyword evidence="2 6" id="KW-0812">Transmembrane</keyword>
<comment type="caution">
    <text evidence="7">The sequence shown here is derived from an EMBL/GenBank/DDBJ whole genome shotgun (WGS) entry which is preliminary data.</text>
</comment>
<evidence type="ECO:0000256" key="3">
    <source>
        <dbReference type="ARBA" id="ARBA00022989"/>
    </source>
</evidence>
<reference evidence="8" key="1">
    <citation type="journal article" date="2019" name="Int. J. Syst. Evol. Microbiol.">
        <title>The Global Catalogue of Microorganisms (GCM) 10K type strain sequencing project: providing services to taxonomists for standard genome sequencing and annotation.</title>
        <authorList>
            <consortium name="The Broad Institute Genomics Platform"/>
            <consortium name="The Broad Institute Genome Sequencing Center for Infectious Disease"/>
            <person name="Wu L."/>
            <person name="Ma J."/>
        </authorList>
    </citation>
    <scope>NUCLEOTIDE SEQUENCE [LARGE SCALE GENOMIC DNA]</scope>
    <source>
        <strain evidence="8">CGMCC 4.7382</strain>
    </source>
</reference>
<keyword evidence="8" id="KW-1185">Reference proteome</keyword>
<feature type="transmembrane region" description="Helical" evidence="6">
    <location>
        <begin position="303"/>
        <end position="324"/>
    </location>
</feature>
<dbReference type="Proteomes" id="UP001596540">
    <property type="component" value="Unassembled WGS sequence"/>
</dbReference>
<dbReference type="RefSeq" id="WP_379872266.1">
    <property type="nucleotide sequence ID" value="NZ_JBHTBH010000008.1"/>
</dbReference>
<evidence type="ECO:0000313" key="8">
    <source>
        <dbReference type="Proteomes" id="UP001596540"/>
    </source>
</evidence>
<accession>A0ABW2KJW3</accession>
<evidence type="ECO:0000256" key="6">
    <source>
        <dbReference type="SAM" id="Phobius"/>
    </source>
</evidence>
<comment type="subcellular location">
    <subcellularLocation>
        <location evidence="1">Membrane</location>
        <topology evidence="1">Multi-pass membrane protein</topology>
    </subcellularLocation>
</comment>
<sequence>MSETPPNQPSPQEPPTGGQPGYGRADAGGPPGASWPAPGEPAGHPDRPRGGYPSDAPPPPAGPPTGGQPAHPGHHPPAAQPPGYGYGQPTGEQRGYSAPQPPGPGYGRPTGEQPAYPTPQPPAGYGRPAPPFQAEHEQSGTGRPGFPPPSGQPGYPGRPHYAGHPGTGPQPGHAWPTGEQPQPPRAGGYAEPGDRPGHARSTGEQPAQTGYPGPGFGGPGGYPPQAAGPQSYPPAGAPQPAAGPQQPTEGGADEITWSMIAHLSGVIMGCAGWLPALVVYLLRRGRPGPSGQRSFVRHHAAEALNFQLTLVVPYLVMWAVYIGLGMYAYTWSWIGSLLIVAVWLVSIVLGILAAVGVTRGRWYRYPVAVRLVR</sequence>